<dbReference type="InterPro" id="IPR002130">
    <property type="entry name" value="Cyclophilin-type_PPIase_dom"/>
</dbReference>
<comment type="function">
    <text evidence="1 7">PPIases accelerate the folding of proteins. It catalyzes the cis-trans isomerization of proline imidic peptide bonds in oligopeptides.</text>
</comment>
<dbReference type="InterPro" id="IPR029000">
    <property type="entry name" value="Cyclophilin-like_dom_sf"/>
</dbReference>
<dbReference type="PROSITE" id="PS50072">
    <property type="entry name" value="CSA_PPIASE_2"/>
    <property type="match status" value="1"/>
</dbReference>
<dbReference type="EC" id="5.2.1.8" evidence="7"/>
<comment type="similarity">
    <text evidence="3 7">Belongs to the cyclophilin-type PPIase family.</text>
</comment>
<evidence type="ECO:0000259" key="8">
    <source>
        <dbReference type="PROSITE" id="PS50072"/>
    </source>
</evidence>
<dbReference type="SUPFAM" id="SSF50891">
    <property type="entry name" value="Cyclophilin-like"/>
    <property type="match status" value="1"/>
</dbReference>
<dbReference type="PIRSF" id="PIRSF001467">
    <property type="entry name" value="Peptidylpro_ismrse"/>
    <property type="match status" value="1"/>
</dbReference>
<dbReference type="PANTHER" id="PTHR43246">
    <property type="entry name" value="PEPTIDYL-PROLYL CIS-TRANS ISOMERASE CYP38, CHLOROPLASTIC"/>
    <property type="match status" value="1"/>
</dbReference>
<accession>A0A5B0X3C5</accession>
<gene>
    <name evidence="9" type="ORF">F0M18_00035</name>
</gene>
<keyword evidence="10" id="KW-1185">Reference proteome</keyword>
<keyword evidence="4" id="KW-0963">Cytoplasm</keyword>
<evidence type="ECO:0000256" key="3">
    <source>
        <dbReference type="ARBA" id="ARBA00007365"/>
    </source>
</evidence>
<dbReference type="GO" id="GO:0005737">
    <property type="term" value="C:cytoplasm"/>
    <property type="evidence" value="ECO:0007669"/>
    <property type="project" value="UniProtKB-SubCell"/>
</dbReference>
<dbReference type="Pfam" id="PF00160">
    <property type="entry name" value="Pro_isomerase"/>
    <property type="match status" value="1"/>
</dbReference>
<dbReference type="Gene3D" id="2.40.100.10">
    <property type="entry name" value="Cyclophilin-like"/>
    <property type="match status" value="1"/>
</dbReference>
<dbReference type="InterPro" id="IPR020892">
    <property type="entry name" value="Cyclophilin-type_PPIase_CS"/>
</dbReference>
<dbReference type="EMBL" id="VTUX01000001">
    <property type="protein sequence ID" value="KAA1193874.1"/>
    <property type="molecule type" value="Genomic_DNA"/>
</dbReference>
<dbReference type="GO" id="GO:0006457">
    <property type="term" value="P:protein folding"/>
    <property type="evidence" value="ECO:0007669"/>
    <property type="project" value="InterPro"/>
</dbReference>
<keyword evidence="6 7" id="KW-0413">Isomerase</keyword>
<evidence type="ECO:0000313" key="9">
    <source>
        <dbReference type="EMBL" id="KAA1193874.1"/>
    </source>
</evidence>
<evidence type="ECO:0000256" key="6">
    <source>
        <dbReference type="ARBA" id="ARBA00023235"/>
    </source>
</evidence>
<dbReference type="CDD" id="cd01920">
    <property type="entry name" value="cyclophilin_EcCYP_like"/>
    <property type="match status" value="1"/>
</dbReference>
<dbReference type="InterPro" id="IPR024936">
    <property type="entry name" value="Cyclophilin-type_PPIase"/>
</dbReference>
<sequence>MVIIRTTFGEIKLALDADKAPKTVENFLSYARDGFYDGTIFHRVIDNFMIQGGGFDTDMNQKPTSEPIENEADNGLKNDFGTIAMARTMDPHSATAQFFINVKDNDFLNHSGKNMQGWGYTVFGKVTEGEEVLDKIRAVPTTSRGGHQDVPTDPVIIETVVIVEE</sequence>
<dbReference type="InterPro" id="IPR044665">
    <property type="entry name" value="E_coli_cyclophilin_A-like"/>
</dbReference>
<dbReference type="RefSeq" id="WP_149609343.1">
    <property type="nucleotide sequence ID" value="NZ_VTUX01000001.1"/>
</dbReference>
<comment type="caution">
    <text evidence="9">The sequence shown here is derived from an EMBL/GenBank/DDBJ whole genome shotgun (WGS) entry which is preliminary data.</text>
</comment>
<dbReference type="AlphaFoldDB" id="A0A5B0X3C5"/>
<reference evidence="9 10" key="1">
    <citation type="submission" date="2019-09" db="EMBL/GenBank/DDBJ databases">
        <authorList>
            <person name="Chen X.-Y."/>
        </authorList>
    </citation>
    <scope>NUCLEOTIDE SEQUENCE [LARGE SCALE GENOMIC DNA]</scope>
    <source>
        <strain evidence="9 10">NY5</strain>
    </source>
</reference>
<keyword evidence="5 7" id="KW-0697">Rotamase</keyword>
<organism evidence="9 10">
    <name type="scientific">Pseudohalioglobus sediminis</name>
    <dbReference type="NCBI Taxonomy" id="2606449"/>
    <lineage>
        <taxon>Bacteria</taxon>
        <taxon>Pseudomonadati</taxon>
        <taxon>Pseudomonadota</taxon>
        <taxon>Gammaproteobacteria</taxon>
        <taxon>Cellvibrionales</taxon>
        <taxon>Halieaceae</taxon>
        <taxon>Pseudohalioglobus</taxon>
    </lineage>
</organism>
<dbReference type="PROSITE" id="PS00170">
    <property type="entry name" value="CSA_PPIASE_1"/>
    <property type="match status" value="1"/>
</dbReference>
<dbReference type="Proteomes" id="UP000323708">
    <property type="component" value="Unassembled WGS sequence"/>
</dbReference>
<evidence type="ECO:0000313" key="10">
    <source>
        <dbReference type="Proteomes" id="UP000323708"/>
    </source>
</evidence>
<evidence type="ECO:0000256" key="1">
    <source>
        <dbReference type="ARBA" id="ARBA00002388"/>
    </source>
</evidence>
<feature type="domain" description="PPIase cyclophilin-type" evidence="8">
    <location>
        <begin position="1"/>
        <end position="162"/>
    </location>
</feature>
<name>A0A5B0X3C5_9GAMM</name>
<dbReference type="PRINTS" id="PR00153">
    <property type="entry name" value="CSAPPISMRASE"/>
</dbReference>
<evidence type="ECO:0000256" key="2">
    <source>
        <dbReference type="ARBA" id="ARBA00004496"/>
    </source>
</evidence>
<comment type="catalytic activity">
    <reaction evidence="7">
        <text>[protein]-peptidylproline (omega=180) = [protein]-peptidylproline (omega=0)</text>
        <dbReference type="Rhea" id="RHEA:16237"/>
        <dbReference type="Rhea" id="RHEA-COMP:10747"/>
        <dbReference type="Rhea" id="RHEA-COMP:10748"/>
        <dbReference type="ChEBI" id="CHEBI:83833"/>
        <dbReference type="ChEBI" id="CHEBI:83834"/>
        <dbReference type="EC" id="5.2.1.8"/>
    </reaction>
</comment>
<comment type="subcellular location">
    <subcellularLocation>
        <location evidence="2">Cytoplasm</location>
    </subcellularLocation>
</comment>
<proteinExistence type="inferred from homology"/>
<dbReference type="GO" id="GO:0003755">
    <property type="term" value="F:peptidyl-prolyl cis-trans isomerase activity"/>
    <property type="evidence" value="ECO:0007669"/>
    <property type="project" value="UniProtKB-UniRule"/>
</dbReference>
<protein>
    <recommendedName>
        <fullName evidence="7">Peptidyl-prolyl cis-trans isomerase</fullName>
        <shortName evidence="7">PPIase</shortName>
        <ecNumber evidence="7">5.2.1.8</ecNumber>
    </recommendedName>
</protein>
<evidence type="ECO:0000256" key="5">
    <source>
        <dbReference type="ARBA" id="ARBA00023110"/>
    </source>
</evidence>
<dbReference type="FunFam" id="2.40.100.10:FF:000004">
    <property type="entry name" value="Peptidyl-prolyl cis-trans isomerase"/>
    <property type="match status" value="1"/>
</dbReference>
<evidence type="ECO:0000256" key="4">
    <source>
        <dbReference type="ARBA" id="ARBA00022490"/>
    </source>
</evidence>
<evidence type="ECO:0000256" key="7">
    <source>
        <dbReference type="RuleBase" id="RU363019"/>
    </source>
</evidence>